<reference evidence="2" key="1">
    <citation type="submission" date="2022-07" db="EMBL/GenBank/DDBJ databases">
        <authorList>
            <person name="Criscuolo A."/>
        </authorList>
    </citation>
    <scope>NUCLEOTIDE SEQUENCE</scope>
    <source>
        <strain evidence="2">CIP111854</strain>
    </source>
</reference>
<dbReference type="EMBL" id="CAMAPC010000011">
    <property type="protein sequence ID" value="CAH9061724.1"/>
    <property type="molecule type" value="Genomic_DNA"/>
</dbReference>
<gene>
    <name evidence="2" type="ORF">PSECIP111854_02869</name>
</gene>
<dbReference type="RefSeq" id="WP_261626672.1">
    <property type="nucleotide sequence ID" value="NZ_CAMAPC010000011.1"/>
</dbReference>
<comment type="caution">
    <text evidence="2">The sequence shown here is derived from an EMBL/GenBank/DDBJ whole genome shotgun (WGS) entry which is preliminary data.</text>
</comment>
<sequence length="372" mass="41539">MLDSLVSAFNAKSLDGRNTGQPNNKNGLDSQFLELLSVPNTSYLADSKKNGVIFSPSRPPEQWQSDSQQESNLQNEQLGSQQESKLQSEQLVSQQESKLQSEQLVSQQESKLQSEQLDSQQESKLQSEQFVSQQESKLQSEQLDSQQESLESKLQNSLTLLFSGQVLGKQPDNTETSGDKQQVNLTNNAVTFSIQTQSIGQTSVTEVKVTVSWGRLATGYLSQLKTASEVADTQQVRTANSPSLPMQKHILQPSVKAKAEQLQSFKLMQASSYGRALYQQVRGQVSNKSAVEIVKPFFDLRYQPHSEQALYVFSTQQNELKVSARDYFSGQDHSYAIRSWMSQLASDEMLAKIQEYSFNGVTVWRKGGLNGN</sequence>
<evidence type="ECO:0000313" key="3">
    <source>
        <dbReference type="Proteomes" id="UP001152467"/>
    </source>
</evidence>
<organism evidence="2 3">
    <name type="scientific">Pseudoalteromonas holothuriae</name>
    <dbReference type="NCBI Taxonomy" id="2963714"/>
    <lineage>
        <taxon>Bacteria</taxon>
        <taxon>Pseudomonadati</taxon>
        <taxon>Pseudomonadota</taxon>
        <taxon>Gammaproteobacteria</taxon>
        <taxon>Alteromonadales</taxon>
        <taxon>Pseudoalteromonadaceae</taxon>
        <taxon>Pseudoalteromonas</taxon>
    </lineage>
</organism>
<protein>
    <submittedName>
        <fullName evidence="2">Uncharacterized protein</fullName>
    </submittedName>
</protein>
<dbReference type="Proteomes" id="UP001152467">
    <property type="component" value="Unassembled WGS sequence"/>
</dbReference>
<proteinExistence type="predicted"/>
<accession>A0A9W4R0J4</accession>
<keyword evidence="3" id="KW-1185">Reference proteome</keyword>
<feature type="region of interest" description="Disordered" evidence="1">
    <location>
        <begin position="50"/>
        <end position="131"/>
    </location>
</feature>
<dbReference type="AlphaFoldDB" id="A0A9W4R0J4"/>
<feature type="compositionally biased region" description="Low complexity" evidence="1">
    <location>
        <begin position="76"/>
        <end position="131"/>
    </location>
</feature>
<feature type="compositionally biased region" description="Polar residues" evidence="1">
    <location>
        <begin position="62"/>
        <end position="75"/>
    </location>
</feature>
<name>A0A9W4R0J4_9GAMM</name>
<evidence type="ECO:0000256" key="1">
    <source>
        <dbReference type="SAM" id="MobiDB-lite"/>
    </source>
</evidence>
<evidence type="ECO:0000313" key="2">
    <source>
        <dbReference type="EMBL" id="CAH9061724.1"/>
    </source>
</evidence>